<dbReference type="STRING" id="1770058.A3840_08815"/>
<dbReference type="SUPFAM" id="SSF56747">
    <property type="entry name" value="Prim-pol domain"/>
    <property type="match status" value="1"/>
</dbReference>
<dbReference type="Proteomes" id="UP000078389">
    <property type="component" value="Unassembled WGS sequence"/>
</dbReference>
<proteinExistence type="predicted"/>
<dbReference type="Pfam" id="PF09250">
    <property type="entry name" value="Prim-Pol"/>
    <property type="match status" value="1"/>
</dbReference>
<sequence length="757" mass="83518">MPDSKIPGDYAQRRWHARRGWQAYGDRLPTEFEIKVWDSWPDAGVCLVLDHVVKVVDIDTDDPKLRDALAAILPDSPVKKYGSKGFSAFYRGSADITARSFSLGNERIVDLLAYGKQTVIPPTVHPDTRRPYAWVDDGLDQFEPGDLPELPDDIADKIAEALAPFGFVPPVVSDPVLGDADTAWREVNDVALQRLDAWVGDLGLPRLTKSRGKGGYRAVAGYRPSGSGKPMHERNLHLSIHPDGIVDFGDDDRRLTPIDLVMLCLPCNFHDAFKWLRDRLGLTLPEIDTSRLIANGLAKRSAPPVEPMRMPPAEQQDSAAVPVAAPKEVRAPAGTVNPFDHRSQGGLMGLVSRWIFESAWRPVPEFASIGAIGVCSALFGRRYSTPTGLGLNLYLIGIAGSGFGKDQPLKASQALLADAGMQHLIGPGDISSDSALEHVVRQRPCFLMPMDEIGVFLQATNGRNSGGYERRIRKVFLDLYTKGDGMWTGKQKVPVQGRRAVNDNAAEPVYNPCISILGMSTPTEFYAGISDQNLSDGMVGRMTVIAAKNRPRPREDRVPLVPPPSLVQEVKRVAQKYPVTTGNLSSNNWRISTSRPQIFAVPWQDDTVRRRWMEIEEWQLSAIDEDHTKDGIIGRAAEQTLKLATLRACSRQPEAPAVSLDDIEWGWAIVSASLWNIDSGVKEFMVDSDFDRLCKLIMQHLEMAGGEISRAVLLRKKGMKKEPRLVEAAFQHLAEADEIYPVPKGRGTVRIKSAEAA</sequence>
<dbReference type="SMART" id="SM00943">
    <property type="entry name" value="Prim-Pol"/>
    <property type="match status" value="1"/>
</dbReference>
<gene>
    <name evidence="2" type="ORF">A3840_08815</name>
</gene>
<dbReference type="EMBL" id="LVVY01000079">
    <property type="protein sequence ID" value="OAM77718.1"/>
    <property type="molecule type" value="Genomic_DNA"/>
</dbReference>
<evidence type="ECO:0000313" key="3">
    <source>
        <dbReference type="Proteomes" id="UP000078389"/>
    </source>
</evidence>
<comment type="caution">
    <text evidence="2">The sequence shown here is derived from an EMBL/GenBank/DDBJ whole genome shotgun (WGS) entry which is preliminary data.</text>
</comment>
<protein>
    <recommendedName>
        <fullName evidence="1">DNA primase/polymerase bifunctional N-terminal domain-containing protein</fullName>
    </recommendedName>
</protein>
<reference evidence="2 3" key="1">
    <citation type="submission" date="2016-03" db="EMBL/GenBank/DDBJ databases">
        <title>Genome sequencing of Devosia sp. S37.</title>
        <authorList>
            <person name="Mohd Nor M."/>
        </authorList>
    </citation>
    <scope>NUCLEOTIDE SEQUENCE [LARGE SCALE GENOMIC DNA]</scope>
    <source>
        <strain evidence="2 3">S37</strain>
    </source>
</reference>
<dbReference type="InterPro" id="IPR015330">
    <property type="entry name" value="DNA_primase/pol_bifunc_N"/>
</dbReference>
<organism evidence="2 3">
    <name type="scientific">Devosia elaeis</name>
    <dbReference type="NCBI Taxonomy" id="1770058"/>
    <lineage>
        <taxon>Bacteria</taxon>
        <taxon>Pseudomonadati</taxon>
        <taxon>Pseudomonadota</taxon>
        <taxon>Alphaproteobacteria</taxon>
        <taxon>Hyphomicrobiales</taxon>
        <taxon>Devosiaceae</taxon>
        <taxon>Devosia</taxon>
    </lineage>
</organism>
<accession>A0A178I0J3</accession>
<evidence type="ECO:0000259" key="1">
    <source>
        <dbReference type="SMART" id="SM00943"/>
    </source>
</evidence>
<feature type="domain" description="DNA primase/polymerase bifunctional N-terminal" evidence="1">
    <location>
        <begin position="2"/>
        <end position="154"/>
    </location>
</feature>
<evidence type="ECO:0000313" key="2">
    <source>
        <dbReference type="EMBL" id="OAM77718.1"/>
    </source>
</evidence>
<dbReference type="AlphaFoldDB" id="A0A178I0J3"/>
<name>A0A178I0J3_9HYPH</name>
<keyword evidence="3" id="KW-1185">Reference proteome</keyword>